<protein>
    <submittedName>
        <fullName evidence="1">Putative nucleotidyltransferase-like protein</fullName>
    </submittedName>
</protein>
<organism evidence="1 2">
    <name type="scientific">Paenibacillus methanolicus</name>
    <dbReference type="NCBI Taxonomy" id="582686"/>
    <lineage>
        <taxon>Bacteria</taxon>
        <taxon>Bacillati</taxon>
        <taxon>Bacillota</taxon>
        <taxon>Bacilli</taxon>
        <taxon>Bacillales</taxon>
        <taxon>Paenibacillaceae</taxon>
        <taxon>Paenibacillus</taxon>
    </lineage>
</organism>
<comment type="caution">
    <text evidence="1">The sequence shown here is derived from an EMBL/GenBank/DDBJ whole genome shotgun (WGS) entry which is preliminary data.</text>
</comment>
<keyword evidence="2" id="KW-1185">Reference proteome</keyword>
<gene>
    <name evidence="1" type="ORF">BCM02_11625</name>
</gene>
<dbReference type="Proteomes" id="UP000323257">
    <property type="component" value="Unassembled WGS sequence"/>
</dbReference>
<proteinExistence type="predicted"/>
<name>A0A5S5BPV0_9BACL</name>
<evidence type="ECO:0000313" key="2">
    <source>
        <dbReference type="Proteomes" id="UP000323257"/>
    </source>
</evidence>
<accession>A0A5S5BPV0</accession>
<dbReference type="Pfam" id="PF14907">
    <property type="entry name" value="NTP_transf_5"/>
    <property type="match status" value="1"/>
</dbReference>
<dbReference type="RefSeq" id="WP_187434517.1">
    <property type="nucleotide sequence ID" value="NZ_VNHS01000016.1"/>
</dbReference>
<sequence>MTPYQDEIIRMLNRSLHVDAETKPRVEQSADLEALLDAALQEGVGALLFPMLNKTYKESNQKNANWEHIKKKFVDQTLRNLLIMQQIKGVLGAFEHRRLQPLVLKGIAIGRLYPQPEYRPMADLDIFVRPEHWNEARTLLLELGYEQTEPDDYNVLHIEYQKDNSITIELHRNVMHTDYFGNRNHEEWYRRVWARQQQISFKQLSFSAMSPEDELIHQVLHFASHFVYHGTKLRHLFEMALIVKEHPDLDWNYIADILKLTGFHAFGRLLFSVIHAYFDVSIGRSMPALSRLETTSFMEDFLEQFSSEQSEGDFACWTRSAAQLRPDYNYKAKQASIWLNTAKVQYRTHHLKLPLILRNLLRNTATINKKCRVIRSYGLHVHQ</sequence>
<keyword evidence="1" id="KW-0808">Transferase</keyword>
<reference evidence="1 2" key="1">
    <citation type="submission" date="2019-07" db="EMBL/GenBank/DDBJ databases">
        <title>Genomic Encyclopedia of Type Strains, Phase III (KMG-III): the genomes of soil and plant-associated and newly described type strains.</title>
        <authorList>
            <person name="Whitman W."/>
        </authorList>
    </citation>
    <scope>NUCLEOTIDE SEQUENCE [LARGE SCALE GENOMIC DNA]</scope>
    <source>
        <strain evidence="1 2">BL24</strain>
    </source>
</reference>
<dbReference type="EMBL" id="VNHS01000016">
    <property type="protein sequence ID" value="TYP69149.1"/>
    <property type="molecule type" value="Genomic_DNA"/>
</dbReference>
<dbReference type="Gene3D" id="3.30.460.40">
    <property type="match status" value="1"/>
</dbReference>
<dbReference type="InterPro" id="IPR039498">
    <property type="entry name" value="NTP_transf_5"/>
</dbReference>
<dbReference type="GO" id="GO:0016740">
    <property type="term" value="F:transferase activity"/>
    <property type="evidence" value="ECO:0007669"/>
    <property type="project" value="UniProtKB-KW"/>
</dbReference>
<dbReference type="AlphaFoldDB" id="A0A5S5BPV0"/>
<evidence type="ECO:0000313" key="1">
    <source>
        <dbReference type="EMBL" id="TYP69149.1"/>
    </source>
</evidence>